<dbReference type="Proteomes" id="UP000025171">
    <property type="component" value="Unassembled WGS sequence"/>
</dbReference>
<protein>
    <recommendedName>
        <fullName evidence="3">Sulfotransferase</fullName>
    </recommendedName>
</protein>
<reference evidence="1 2" key="1">
    <citation type="journal article" date="2014" name="Antonie Van Leeuwenhoek">
        <title>Hyphomonas beringensis sp. nov. and Hyphomonas chukchiensis sp. nov., isolated from surface seawater of the Bering Sea and Chukchi Sea.</title>
        <authorList>
            <person name="Li C."/>
            <person name="Lai Q."/>
            <person name="Li G."/>
            <person name="Dong C."/>
            <person name="Wang J."/>
            <person name="Liao Y."/>
            <person name="Shao Z."/>
        </authorList>
    </citation>
    <scope>NUCLEOTIDE SEQUENCE [LARGE SCALE GENOMIC DNA]</scope>
    <source>
        <strain evidence="1 2">MHS-2</strain>
    </source>
</reference>
<accession>A0A059FCN2</accession>
<dbReference type="PATRIC" id="fig|1280950.3.peg.3211"/>
<evidence type="ECO:0000313" key="1">
    <source>
        <dbReference type="EMBL" id="KCZ88379.1"/>
    </source>
</evidence>
<organism evidence="1 2">
    <name type="scientific">Hyphomonas johnsonii MHS-2</name>
    <dbReference type="NCBI Taxonomy" id="1280950"/>
    <lineage>
        <taxon>Bacteria</taxon>
        <taxon>Pseudomonadati</taxon>
        <taxon>Pseudomonadota</taxon>
        <taxon>Alphaproteobacteria</taxon>
        <taxon>Hyphomonadales</taxon>
        <taxon>Hyphomonadaceae</taxon>
        <taxon>Hyphomonas</taxon>
    </lineage>
</organism>
<gene>
    <name evidence="1" type="ORF">HJO_15993</name>
</gene>
<sequence>MHAQIIGASGDILVLSSEYIYMQPEYFQTQLYKYLTKISDDISVHAWIRDPVTYYRSARAQMLQAVGNDSDRMPLMPEKASLNHPRRVQRLRKVWGAQSVQLHPYNKSLMTDGNSVSDFFAKALPEAAGLYLRQVQSNLRPTDPLTDEEERIVRDACKDDYEFLAKEGLEI</sequence>
<keyword evidence="2" id="KW-1185">Reference proteome</keyword>
<evidence type="ECO:0008006" key="3">
    <source>
        <dbReference type="Google" id="ProtNLM"/>
    </source>
</evidence>
<comment type="caution">
    <text evidence="1">The sequence shown here is derived from an EMBL/GenBank/DDBJ whole genome shotgun (WGS) entry which is preliminary data.</text>
</comment>
<name>A0A059FCN2_9PROT</name>
<proteinExistence type="predicted"/>
<dbReference type="EMBL" id="ARYK01000010">
    <property type="protein sequence ID" value="KCZ88379.1"/>
    <property type="molecule type" value="Genomic_DNA"/>
</dbReference>
<evidence type="ECO:0000313" key="2">
    <source>
        <dbReference type="Proteomes" id="UP000025171"/>
    </source>
</evidence>
<dbReference type="AlphaFoldDB" id="A0A059FCN2"/>